<evidence type="ECO:0000256" key="1">
    <source>
        <dbReference type="SAM" id="MobiDB-lite"/>
    </source>
</evidence>
<reference evidence="2" key="2">
    <citation type="submission" date="2018-05" db="EMBL/GenBank/DDBJ databases">
        <title>OgluRS3 (Oryza glumaepatula Reference Sequence Version 3).</title>
        <authorList>
            <person name="Zhang J."/>
            <person name="Kudrna D."/>
            <person name="Lee S."/>
            <person name="Talag J."/>
            <person name="Welchert J."/>
            <person name="Wing R.A."/>
        </authorList>
    </citation>
    <scope>NUCLEOTIDE SEQUENCE [LARGE SCALE GENOMIC DNA]</scope>
</reference>
<protein>
    <submittedName>
        <fullName evidence="2">Uncharacterized protein</fullName>
    </submittedName>
</protein>
<evidence type="ECO:0000313" key="2">
    <source>
        <dbReference type="EnsemblPlants" id="OGLUM11G20870.1"/>
    </source>
</evidence>
<feature type="region of interest" description="Disordered" evidence="1">
    <location>
        <begin position="50"/>
        <end position="73"/>
    </location>
</feature>
<dbReference type="AlphaFoldDB" id="A0A0E0BLS1"/>
<dbReference type="EnsemblPlants" id="OGLUM11G20870.1">
    <property type="protein sequence ID" value="OGLUM11G20870.1"/>
    <property type="gene ID" value="OGLUM11G20870"/>
</dbReference>
<dbReference type="eggNOG" id="ENOG502QTZF">
    <property type="taxonomic scope" value="Eukaryota"/>
</dbReference>
<organism evidence="2">
    <name type="scientific">Oryza glumipatula</name>
    <dbReference type="NCBI Taxonomy" id="40148"/>
    <lineage>
        <taxon>Eukaryota</taxon>
        <taxon>Viridiplantae</taxon>
        <taxon>Streptophyta</taxon>
        <taxon>Embryophyta</taxon>
        <taxon>Tracheophyta</taxon>
        <taxon>Spermatophyta</taxon>
        <taxon>Magnoliopsida</taxon>
        <taxon>Liliopsida</taxon>
        <taxon>Poales</taxon>
        <taxon>Poaceae</taxon>
        <taxon>BOP clade</taxon>
        <taxon>Oryzoideae</taxon>
        <taxon>Oryzeae</taxon>
        <taxon>Oryzinae</taxon>
        <taxon>Oryza</taxon>
    </lineage>
</organism>
<reference evidence="2" key="1">
    <citation type="submission" date="2015-04" db="UniProtKB">
        <authorList>
            <consortium name="EnsemblPlants"/>
        </authorList>
    </citation>
    <scope>IDENTIFICATION</scope>
</reference>
<evidence type="ECO:0000313" key="3">
    <source>
        <dbReference type="Proteomes" id="UP000026961"/>
    </source>
</evidence>
<name>A0A0E0BLS1_9ORYZ</name>
<accession>A0A0E0BLS1</accession>
<feature type="compositionally biased region" description="Acidic residues" evidence="1">
    <location>
        <begin position="58"/>
        <end position="73"/>
    </location>
</feature>
<proteinExistence type="predicted"/>
<sequence>MSALLFLSLRRHQQGTAASCKEVFVRGHSEECGFHVDDFLSDECSNEHSGDSSLGLDNADEDHDGDVEDEEEDELDFQFMDIAPGVSAAVAAGLGGEGAPCLPFAMVAAELGGAVDVEAAAAAVAAAAHDAMRQMDYERKISASLYTLTGVSECLRIRGAAAAA</sequence>
<dbReference type="HOGENOM" id="CLU_1621625_0_0_1"/>
<dbReference type="Proteomes" id="UP000026961">
    <property type="component" value="Chromosome 11"/>
</dbReference>
<dbReference type="Gramene" id="OGLUM11G20870.1">
    <property type="protein sequence ID" value="OGLUM11G20870.1"/>
    <property type="gene ID" value="OGLUM11G20870"/>
</dbReference>
<keyword evidence="3" id="KW-1185">Reference proteome</keyword>